<gene>
    <name evidence="1" type="ORF">DERYTH_LOCUS6451</name>
</gene>
<evidence type="ECO:0000313" key="1">
    <source>
        <dbReference type="EMBL" id="CAG8576137.1"/>
    </source>
</evidence>
<reference evidence="1" key="1">
    <citation type="submission" date="2021-06" db="EMBL/GenBank/DDBJ databases">
        <authorList>
            <person name="Kallberg Y."/>
            <person name="Tangrot J."/>
            <person name="Rosling A."/>
        </authorList>
    </citation>
    <scope>NUCLEOTIDE SEQUENCE</scope>
    <source>
        <strain evidence="1">MA453B</strain>
    </source>
</reference>
<dbReference type="EMBL" id="CAJVPY010002936">
    <property type="protein sequence ID" value="CAG8576137.1"/>
    <property type="molecule type" value="Genomic_DNA"/>
</dbReference>
<proteinExistence type="predicted"/>
<evidence type="ECO:0000313" key="2">
    <source>
        <dbReference type="Proteomes" id="UP000789405"/>
    </source>
</evidence>
<protein>
    <submittedName>
        <fullName evidence="1">26478_t:CDS:1</fullName>
    </submittedName>
</protein>
<organism evidence="1 2">
    <name type="scientific">Dentiscutata erythropus</name>
    <dbReference type="NCBI Taxonomy" id="1348616"/>
    <lineage>
        <taxon>Eukaryota</taxon>
        <taxon>Fungi</taxon>
        <taxon>Fungi incertae sedis</taxon>
        <taxon>Mucoromycota</taxon>
        <taxon>Glomeromycotina</taxon>
        <taxon>Glomeromycetes</taxon>
        <taxon>Diversisporales</taxon>
        <taxon>Gigasporaceae</taxon>
        <taxon>Dentiscutata</taxon>
    </lineage>
</organism>
<sequence length="487" mass="57454">MAGIKRNQHLFQTSNSNNKDKNLIVTSCSEEQQTKRQRSENNDKESICWKYFEPFKVPKENGTITKCTIPGCTTRYIWCGSTSNLVGHLKNKHAPFSIVDNLKSAGFVNPKIELSTSIIIEEQINKAHDRLFFQLKSKAQQEKSIMLSIHKTGDLFDEFYEVITCNWLTKDLELHKILLLVKQRYSEYEFDDYKNTIEALERWELTNLKFYRDYDGDCDFFEPLWDSENRKYQEKYQNLVLNIMPLSESIGNPWRLADLIYESLEKWISENINTQEISKVIKVVKNANENLLDIIIFLRNKEVQREIQNMQKIFSYSTIIDIQNSEKIDCTCVYHEIALLKLMEKPFIRLVNNYESYENAFIRKQGKRFKELMLDSLPFGIYSKLLQIFKPLDHHINQYNFGELSMKETMDLVDKIAINANNMLREFQFSDDIEHKVLKSFLTSIPLCFEYRLNHSFVNQLALFLDPRSKPDEIPAVSFIYVINICK</sequence>
<dbReference type="Proteomes" id="UP000789405">
    <property type="component" value="Unassembled WGS sequence"/>
</dbReference>
<keyword evidence="2" id="KW-1185">Reference proteome</keyword>
<comment type="caution">
    <text evidence="1">The sequence shown here is derived from an EMBL/GenBank/DDBJ whole genome shotgun (WGS) entry which is preliminary data.</text>
</comment>
<dbReference type="OrthoDB" id="2418406at2759"/>
<name>A0A9N9G2Y2_9GLOM</name>
<accession>A0A9N9G2Y2</accession>
<dbReference type="AlphaFoldDB" id="A0A9N9G2Y2"/>